<feature type="compositionally biased region" description="Polar residues" evidence="2">
    <location>
        <begin position="1"/>
        <end position="10"/>
    </location>
</feature>
<dbReference type="GO" id="GO:0042407">
    <property type="term" value="P:cristae formation"/>
    <property type="evidence" value="ECO:0007669"/>
    <property type="project" value="TreeGrafter"/>
</dbReference>
<dbReference type="InterPro" id="IPR036869">
    <property type="entry name" value="J_dom_sf"/>
</dbReference>
<sequence>MEASYSSESSDWVHAEATTSQQWNPGSEYPDSNTTDRNQANDPDPDYSALLSYPEETDYYALLGLSRTPPPSDAEIRSAYRNLTLSFHPDKQPGEWQEIARRHFERIREAYDTLIDHRKRTVYDLLGAEGVRAEWGPGGSMGMGGEAERERRLGVKAKSPEEFRRWFLDAMKRRERKAINSMVQSRGSIVLGIDASDMISVDEDEGEVYFSVPSATPSKFNVGYSFKAPLPTPRKLLGKLERDEPVEEGAEQQGSEDEAGDEPEMVINAGISGEMRHLTQKLSIEHLDGTKEIRKVPLPPIIASQEITLGATVNHVFGDVASQKGILSKRPFSFLRYSAVSVGAMVLPVPSVQANMVKAFTPVAGTNPFNVNFSSTFYKSPVKCPPAMAVQVMKEVGERKHAFCRWQSGTISWPGAVERLLSPFLDIGLDVDSAFTIPKQTSQFQVGLLALPKSQKQAAFMDDYDEEPEDGEEESEYQQLRSKQRAEDKVGEAWQIGFSVSPEASGLQLSYGRNLFSGTAANDPLRSEWSSEGHYALPPANEPRSVRVEVTSTVNMDLSLSWKVEGSRQVGELTRMGLGIGVEGPHGLVMTVLWSRLGQRIKLPIAVCPIDVVNADAAALAVIFPWLAYCAWEFGFIRPRERKNRRRVIARRQKELKKLVPIKRAESLQATEIMTEQVRRRQAKEERQDGLVITKAEYGHFPSKKKGNDTGKEYEVVDVTIPVAGLVDRSQLVIPKNMVKFHILGFYDPAPLLPKTLRIWYTYHGAQHYVEATDSEAIACPMRTHLMTDEN</sequence>
<keyword evidence="1" id="KW-0143">Chaperone</keyword>
<dbReference type="STRING" id="1509407.A0A0L1JFQ1"/>
<dbReference type="Proteomes" id="UP000037505">
    <property type="component" value="Unassembled WGS sequence"/>
</dbReference>
<feature type="region of interest" description="Disordered" evidence="2">
    <location>
        <begin position="1"/>
        <end position="48"/>
    </location>
</feature>
<dbReference type="GeneID" id="26803819"/>
<dbReference type="Pfam" id="PF11875">
    <property type="entry name" value="DnaJ-like_C11_C"/>
    <property type="match status" value="1"/>
</dbReference>
<dbReference type="CDD" id="cd06257">
    <property type="entry name" value="DnaJ"/>
    <property type="match status" value="1"/>
</dbReference>
<organism evidence="4 5">
    <name type="scientific">Aspergillus nomiae NRRL (strain ATCC 15546 / NRRL 13137 / CBS 260.88 / M93)</name>
    <dbReference type="NCBI Taxonomy" id="1509407"/>
    <lineage>
        <taxon>Eukaryota</taxon>
        <taxon>Fungi</taxon>
        <taxon>Dikarya</taxon>
        <taxon>Ascomycota</taxon>
        <taxon>Pezizomycotina</taxon>
        <taxon>Eurotiomycetes</taxon>
        <taxon>Eurotiomycetidae</taxon>
        <taxon>Eurotiales</taxon>
        <taxon>Aspergillaceae</taxon>
        <taxon>Aspergillus</taxon>
        <taxon>Aspergillus subgen. Circumdati</taxon>
    </lineage>
</organism>
<dbReference type="Pfam" id="PF00226">
    <property type="entry name" value="DnaJ"/>
    <property type="match status" value="1"/>
</dbReference>
<evidence type="ECO:0000256" key="1">
    <source>
        <dbReference type="ARBA" id="ARBA00023186"/>
    </source>
</evidence>
<feature type="region of interest" description="Disordered" evidence="2">
    <location>
        <begin position="243"/>
        <end position="263"/>
    </location>
</feature>
<dbReference type="SMART" id="SM00271">
    <property type="entry name" value="DnaJ"/>
    <property type="match status" value="1"/>
</dbReference>
<evidence type="ECO:0000313" key="5">
    <source>
        <dbReference type="Proteomes" id="UP000037505"/>
    </source>
</evidence>
<dbReference type="SUPFAM" id="SSF46565">
    <property type="entry name" value="Chaperone J-domain"/>
    <property type="match status" value="1"/>
</dbReference>
<feature type="compositionally biased region" description="Acidic residues" evidence="2">
    <location>
        <begin position="462"/>
        <end position="476"/>
    </location>
</feature>
<comment type="caution">
    <text evidence="4">The sequence shown here is derived from an EMBL/GenBank/DDBJ whole genome shotgun (WGS) entry which is preliminary data.</text>
</comment>
<feature type="compositionally biased region" description="Polar residues" evidence="2">
    <location>
        <begin position="17"/>
        <end position="41"/>
    </location>
</feature>
<dbReference type="RefSeq" id="XP_015411136.1">
    <property type="nucleotide sequence ID" value="XM_015547272.1"/>
</dbReference>
<feature type="domain" description="J" evidence="3">
    <location>
        <begin position="58"/>
        <end position="127"/>
    </location>
</feature>
<protein>
    <submittedName>
        <fullName evidence="4">DnaJ domain protein</fullName>
    </submittedName>
</protein>
<dbReference type="GO" id="GO:0005739">
    <property type="term" value="C:mitochondrion"/>
    <property type="evidence" value="ECO:0007669"/>
    <property type="project" value="GOC"/>
</dbReference>
<dbReference type="InterPro" id="IPR024586">
    <property type="entry name" value="DnaJ-like_C11_C"/>
</dbReference>
<feature type="region of interest" description="Disordered" evidence="2">
    <location>
        <begin position="462"/>
        <end position="484"/>
    </location>
</feature>
<proteinExistence type="predicted"/>
<dbReference type="PANTHER" id="PTHR44157:SF1">
    <property type="entry name" value="DNAJ HOMOLOG SUBFAMILY C MEMBER 11"/>
    <property type="match status" value="1"/>
</dbReference>
<evidence type="ECO:0000256" key="2">
    <source>
        <dbReference type="SAM" id="MobiDB-lite"/>
    </source>
</evidence>
<evidence type="ECO:0000259" key="3">
    <source>
        <dbReference type="PROSITE" id="PS50076"/>
    </source>
</evidence>
<dbReference type="PANTHER" id="PTHR44157">
    <property type="entry name" value="DNAJ HOMOLOG SUBFAMILY C MEMBER 11"/>
    <property type="match status" value="1"/>
</dbReference>
<dbReference type="AlphaFoldDB" id="A0A0L1JFQ1"/>
<dbReference type="Gene3D" id="1.10.287.110">
    <property type="entry name" value="DnaJ domain"/>
    <property type="match status" value="1"/>
</dbReference>
<dbReference type="PROSITE" id="PS50076">
    <property type="entry name" value="DNAJ_2"/>
    <property type="match status" value="1"/>
</dbReference>
<gene>
    <name evidence="4" type="ORF">ANOM_002015</name>
</gene>
<feature type="compositionally biased region" description="Acidic residues" evidence="2">
    <location>
        <begin position="244"/>
        <end position="263"/>
    </location>
</feature>
<dbReference type="OrthoDB" id="666364at2759"/>
<reference evidence="4 5" key="1">
    <citation type="submission" date="2014-06" db="EMBL/GenBank/DDBJ databases">
        <title>The Genome of the Aflatoxigenic Filamentous Fungus Aspergillus nomius.</title>
        <authorList>
            <person name="Moore M.G."/>
            <person name="Shannon B.M."/>
            <person name="Brian M.M."/>
        </authorList>
    </citation>
    <scope>NUCLEOTIDE SEQUENCE [LARGE SCALE GENOMIC DNA]</scope>
    <source>
        <strain evidence="4 5">NRRL 13137</strain>
    </source>
</reference>
<keyword evidence="5" id="KW-1185">Reference proteome</keyword>
<dbReference type="PROSITE" id="PS00636">
    <property type="entry name" value="DNAJ_1"/>
    <property type="match status" value="1"/>
</dbReference>
<accession>A0A0L1JFQ1</accession>
<dbReference type="InterPro" id="IPR052243">
    <property type="entry name" value="Mito_inner_membrane_organizer"/>
</dbReference>
<dbReference type="PRINTS" id="PR00625">
    <property type="entry name" value="JDOMAIN"/>
</dbReference>
<dbReference type="InterPro" id="IPR001623">
    <property type="entry name" value="DnaJ_domain"/>
</dbReference>
<evidence type="ECO:0000313" key="4">
    <source>
        <dbReference type="EMBL" id="KNG90213.1"/>
    </source>
</evidence>
<name>A0A0L1JFQ1_ASPN3</name>
<dbReference type="EMBL" id="JNOM01000017">
    <property type="protein sequence ID" value="KNG90213.1"/>
    <property type="molecule type" value="Genomic_DNA"/>
</dbReference>
<dbReference type="InterPro" id="IPR018253">
    <property type="entry name" value="DnaJ_domain_CS"/>
</dbReference>